<dbReference type="Proteomes" id="UP000731907">
    <property type="component" value="Unassembled WGS sequence"/>
</dbReference>
<sequence>MSWVLLGLGLVFVTEGLALALAPSRVEQALAFLASLPAERARQIGLAAVAGGTLLVWIAQRLLA</sequence>
<keyword evidence="1" id="KW-0812">Transmembrane</keyword>
<comment type="caution">
    <text evidence="2">The sequence shown here is derived from an EMBL/GenBank/DDBJ whole genome shotgun (WGS) entry which is preliminary data.</text>
</comment>
<evidence type="ECO:0000313" key="3">
    <source>
        <dbReference type="Proteomes" id="UP000731907"/>
    </source>
</evidence>
<feature type="transmembrane region" description="Helical" evidence="1">
    <location>
        <begin position="44"/>
        <end position="63"/>
    </location>
</feature>
<evidence type="ECO:0000313" key="2">
    <source>
        <dbReference type="EMBL" id="MBU9696761.1"/>
    </source>
</evidence>
<organism evidence="2 3">
    <name type="scientific">Paragemmobacter amnigenus</name>
    <dbReference type="NCBI Taxonomy" id="2852097"/>
    <lineage>
        <taxon>Bacteria</taxon>
        <taxon>Pseudomonadati</taxon>
        <taxon>Pseudomonadota</taxon>
        <taxon>Alphaproteobacteria</taxon>
        <taxon>Rhodobacterales</taxon>
        <taxon>Paracoccaceae</taxon>
        <taxon>Paragemmobacter</taxon>
    </lineage>
</organism>
<keyword evidence="1" id="KW-1133">Transmembrane helix</keyword>
<accession>A0ABS6IZ25</accession>
<dbReference type="InterPro" id="IPR019201">
    <property type="entry name" value="DUF2065"/>
</dbReference>
<proteinExistence type="predicted"/>
<protein>
    <submittedName>
        <fullName evidence="2">DUF2065 domain-containing protein</fullName>
    </submittedName>
</protein>
<keyword evidence="3" id="KW-1185">Reference proteome</keyword>
<dbReference type="RefSeq" id="WP_161760836.1">
    <property type="nucleotide sequence ID" value="NZ_JAAATX020000002.1"/>
</dbReference>
<evidence type="ECO:0000256" key="1">
    <source>
        <dbReference type="SAM" id="Phobius"/>
    </source>
</evidence>
<dbReference type="EMBL" id="JAAATX020000002">
    <property type="protein sequence ID" value="MBU9696761.1"/>
    <property type="molecule type" value="Genomic_DNA"/>
</dbReference>
<keyword evidence="1" id="KW-0472">Membrane</keyword>
<reference evidence="2 3" key="1">
    <citation type="submission" date="2021-06" db="EMBL/GenBank/DDBJ databases">
        <title>Rhodobacteraceae bacterium strain HSP-20.</title>
        <authorList>
            <person name="Chen W.-M."/>
        </authorList>
    </citation>
    <scope>NUCLEOTIDE SEQUENCE [LARGE SCALE GENOMIC DNA]</scope>
    <source>
        <strain evidence="2 3">HSP-20</strain>
    </source>
</reference>
<name>A0ABS6IZ25_9RHOB</name>
<dbReference type="Pfam" id="PF09838">
    <property type="entry name" value="DUF2065"/>
    <property type="match status" value="1"/>
</dbReference>
<gene>
    <name evidence="2" type="ORF">GU927_002765</name>
</gene>